<sequence>MYCRSGQPEDCQLGPSHWCSNCTESPASTLHDDCEQRRRGRVGCRQQGVGERGRDGLRRYEQRVRQHDPERYHRPHEGGAHGHHRCGRSRLATHNGRGRRHRHSQGRVCPGYGRHGRYGWHGRNGRYGRHDVKTFIAPTTTEKIESHPT</sequence>
<proteinExistence type="predicted"/>
<dbReference type="EMBL" id="HBUF01126242">
    <property type="protein sequence ID" value="CAG6643270.1"/>
    <property type="molecule type" value="Transcribed_RNA"/>
</dbReference>
<protein>
    <submittedName>
        <fullName evidence="2">Uncharacterized protein</fullName>
    </submittedName>
</protein>
<feature type="region of interest" description="Disordered" evidence="1">
    <location>
        <begin position="38"/>
        <end position="110"/>
    </location>
</feature>
<organism evidence="2">
    <name type="scientific">Cacopsylla melanoneura</name>
    <dbReference type="NCBI Taxonomy" id="428564"/>
    <lineage>
        <taxon>Eukaryota</taxon>
        <taxon>Metazoa</taxon>
        <taxon>Ecdysozoa</taxon>
        <taxon>Arthropoda</taxon>
        <taxon>Hexapoda</taxon>
        <taxon>Insecta</taxon>
        <taxon>Pterygota</taxon>
        <taxon>Neoptera</taxon>
        <taxon>Paraneoptera</taxon>
        <taxon>Hemiptera</taxon>
        <taxon>Sternorrhyncha</taxon>
        <taxon>Psylloidea</taxon>
        <taxon>Psyllidae</taxon>
        <taxon>Psyllinae</taxon>
        <taxon>Cacopsylla</taxon>
    </lineage>
</organism>
<name>A0A8D8R2S2_9HEMI</name>
<dbReference type="AlphaFoldDB" id="A0A8D8R2S2"/>
<evidence type="ECO:0000256" key="1">
    <source>
        <dbReference type="SAM" id="MobiDB-lite"/>
    </source>
</evidence>
<feature type="compositionally biased region" description="Basic and acidic residues" evidence="1">
    <location>
        <begin position="51"/>
        <end position="80"/>
    </location>
</feature>
<reference evidence="2" key="1">
    <citation type="submission" date="2021-05" db="EMBL/GenBank/DDBJ databases">
        <authorList>
            <person name="Alioto T."/>
            <person name="Alioto T."/>
            <person name="Gomez Garrido J."/>
        </authorList>
    </citation>
    <scope>NUCLEOTIDE SEQUENCE</scope>
</reference>
<feature type="compositionally biased region" description="Basic residues" evidence="1">
    <location>
        <begin position="96"/>
        <end position="105"/>
    </location>
</feature>
<evidence type="ECO:0000313" key="2">
    <source>
        <dbReference type="EMBL" id="CAG6643270.1"/>
    </source>
</evidence>
<accession>A0A8D8R2S2</accession>